<feature type="region of interest" description="Disordered" evidence="8">
    <location>
        <begin position="1"/>
        <end position="30"/>
    </location>
</feature>
<evidence type="ECO:0000256" key="2">
    <source>
        <dbReference type="ARBA" id="ARBA00008263"/>
    </source>
</evidence>
<dbReference type="GO" id="GO:0003677">
    <property type="term" value="F:DNA binding"/>
    <property type="evidence" value="ECO:0007669"/>
    <property type="project" value="UniProtKB-UniRule"/>
</dbReference>
<comment type="similarity">
    <text evidence="2">Belongs to the type II topoisomerase GyrA/ParC subunit family.</text>
</comment>
<dbReference type="EC" id="5.6.2.2" evidence="3"/>
<evidence type="ECO:0000256" key="6">
    <source>
        <dbReference type="ARBA" id="ARBA00023235"/>
    </source>
</evidence>
<dbReference type="Gene3D" id="1.10.268.10">
    <property type="entry name" value="Topoisomerase, domain 3"/>
    <property type="match status" value="1"/>
</dbReference>
<keyword evidence="5 7" id="KW-0238">DNA-binding</keyword>
<reference evidence="10 11" key="1">
    <citation type="submission" date="2019-02" db="EMBL/GenBank/DDBJ databases">
        <title>Deep-cultivation of Planctomycetes and their phenomic and genomic characterization uncovers novel biology.</title>
        <authorList>
            <person name="Wiegand S."/>
            <person name="Jogler M."/>
            <person name="Boedeker C."/>
            <person name="Pinto D."/>
            <person name="Vollmers J."/>
            <person name="Rivas-Marin E."/>
            <person name="Kohn T."/>
            <person name="Peeters S.H."/>
            <person name="Heuer A."/>
            <person name="Rast P."/>
            <person name="Oberbeckmann S."/>
            <person name="Bunk B."/>
            <person name="Jeske O."/>
            <person name="Meyerdierks A."/>
            <person name="Storesund J.E."/>
            <person name="Kallscheuer N."/>
            <person name="Luecker S."/>
            <person name="Lage O.M."/>
            <person name="Pohl T."/>
            <person name="Merkel B.J."/>
            <person name="Hornburger P."/>
            <person name="Mueller R.-W."/>
            <person name="Bruemmer F."/>
            <person name="Labrenz M."/>
            <person name="Spormann A.M."/>
            <person name="Op den Camp H."/>
            <person name="Overmann J."/>
            <person name="Amann R."/>
            <person name="Jetten M.S.M."/>
            <person name="Mascher T."/>
            <person name="Medema M.H."/>
            <person name="Devos D.P."/>
            <person name="Kaster A.-K."/>
            <person name="Ovreas L."/>
            <person name="Rohde M."/>
            <person name="Galperin M.Y."/>
            <person name="Jogler C."/>
        </authorList>
    </citation>
    <scope>NUCLEOTIDE SEQUENCE [LARGE SCALE GENOMIC DNA]</scope>
    <source>
        <strain evidence="10 11">K23_9</strain>
    </source>
</reference>
<evidence type="ECO:0000256" key="3">
    <source>
        <dbReference type="ARBA" id="ARBA00012895"/>
    </source>
</evidence>
<evidence type="ECO:0000256" key="4">
    <source>
        <dbReference type="ARBA" id="ARBA00023029"/>
    </source>
</evidence>
<evidence type="ECO:0000256" key="7">
    <source>
        <dbReference type="PROSITE-ProRule" id="PRU01384"/>
    </source>
</evidence>
<sequence>MAKGRSRKGAGGSGGRKKTRASKSSKDDGSLFDALDEDGLLSSIPLRQAAQERYLNYSLSVITSRALPDVRDGLKPVQRRILYTMSQQGLNATAKHRKCAKVVGDVMGNYHPHGDSSIYEALVRMAQAFSLRMPLIDGSGNFGSVDGDNAAAMRYTECRMTPIANEVLADLSTRTVAFKPNYDGSREEPVVLPSRVPNLLVNGATGIAVGMATNIPPHNLKEVCNALLKLLKNPEIKDYQLVAEDAVRGPDFPTGGQIINSKEELREIYQTGTGSIKLRGTTKLVAKGRGAKILQIVSIPFGVNKAAMVERINELVFTGKLPLVIEARDLSTEEIRVDLPLKKDADENKVLAYLYKHTDFQKNFNVNLTCLVPTENPEVGQPNRLGLKEILWHFLHFRMDVLTRRLQNELASLERRIHILNGFALIFDALDTIIKIIRASDGKADAAQKIMKKFPPKNGRGGLDAEQTDAILELKLYRLARLEINVVLDELKDKKRRASDIRKLLADDDKDYNESGRWKIIRGEIESLIKDYSKDPRNKRQSEITTVEEEPEYSAEDFIIAENCHVLITADGWVKRQKLIADPAKSRVRQGDSILACVSGSTRETIGFFSSKGVCYTARMVDIPASTGFGDPVQKLFKMKDGEKIIAVMSFDPRVLPGNVKEDPKKPELCPEIHGFAASSNGYGLRFGLESFVEPSTRTGRRFARVSGDASIIDVAAIDGTEVVLSISKNCRAMVCEVEEINYLSGAGKGVQLLRLAKDDTLLGFKCSKGDRDLLTVKTNRGAKKTISTAKYRVTSRGGRGNEIQKNGKIAEIIRAPIEPPKNFDE</sequence>
<dbReference type="AlphaFoldDB" id="A0A517P2T6"/>
<dbReference type="InterPro" id="IPR035516">
    <property type="entry name" value="Gyrase/topoIV_suA_C"/>
</dbReference>
<dbReference type="InterPro" id="IPR006691">
    <property type="entry name" value="GyrA/parC_rep"/>
</dbReference>
<organism evidence="10 11">
    <name type="scientific">Stieleria marina</name>
    <dbReference type="NCBI Taxonomy" id="1930275"/>
    <lineage>
        <taxon>Bacteria</taxon>
        <taxon>Pseudomonadati</taxon>
        <taxon>Planctomycetota</taxon>
        <taxon>Planctomycetia</taxon>
        <taxon>Pirellulales</taxon>
        <taxon>Pirellulaceae</taxon>
        <taxon>Stieleria</taxon>
    </lineage>
</organism>
<comment type="catalytic activity">
    <reaction evidence="1 7">
        <text>ATP-dependent breakage, passage and rejoining of double-stranded DNA.</text>
        <dbReference type="EC" id="5.6.2.2"/>
    </reaction>
</comment>
<protein>
    <recommendedName>
        <fullName evidence="3">DNA topoisomerase (ATP-hydrolyzing)</fullName>
        <ecNumber evidence="3">5.6.2.2</ecNumber>
    </recommendedName>
</protein>
<dbReference type="GO" id="GO:0009330">
    <property type="term" value="C:DNA topoisomerase type II (double strand cut, ATP-hydrolyzing) complex"/>
    <property type="evidence" value="ECO:0007669"/>
    <property type="project" value="TreeGrafter"/>
</dbReference>
<dbReference type="FunFam" id="3.90.199.10:FF:000001">
    <property type="entry name" value="DNA gyrase subunit A"/>
    <property type="match status" value="1"/>
</dbReference>
<evidence type="ECO:0000259" key="9">
    <source>
        <dbReference type="PROSITE" id="PS52040"/>
    </source>
</evidence>
<dbReference type="Pfam" id="PF00521">
    <property type="entry name" value="DNA_topoisoIV"/>
    <property type="match status" value="1"/>
</dbReference>
<dbReference type="Gene3D" id="3.90.199.10">
    <property type="entry name" value="Topoisomerase II, domain 5"/>
    <property type="match status" value="1"/>
</dbReference>
<feature type="domain" description="Topo IIA-type catalytic" evidence="9">
    <location>
        <begin position="67"/>
        <end position="558"/>
    </location>
</feature>
<evidence type="ECO:0000256" key="8">
    <source>
        <dbReference type="SAM" id="MobiDB-lite"/>
    </source>
</evidence>
<dbReference type="GO" id="GO:0005737">
    <property type="term" value="C:cytoplasm"/>
    <property type="evidence" value="ECO:0007669"/>
    <property type="project" value="TreeGrafter"/>
</dbReference>
<dbReference type="Gene3D" id="2.120.10.90">
    <property type="entry name" value="DNA gyrase/topoisomerase IV, subunit A, C-terminal"/>
    <property type="match status" value="1"/>
</dbReference>
<evidence type="ECO:0000256" key="1">
    <source>
        <dbReference type="ARBA" id="ARBA00000185"/>
    </source>
</evidence>
<keyword evidence="11" id="KW-1185">Reference proteome</keyword>
<feature type="active site" description="O-(5'-phospho-DNA)-tyrosine intermediate" evidence="7">
    <location>
        <position position="155"/>
    </location>
</feature>
<dbReference type="NCBIfam" id="NF004044">
    <property type="entry name" value="PRK05561.1"/>
    <property type="match status" value="1"/>
</dbReference>
<dbReference type="PROSITE" id="PS52040">
    <property type="entry name" value="TOPO_IIA"/>
    <property type="match status" value="1"/>
</dbReference>
<dbReference type="RefSeq" id="WP_419189442.1">
    <property type="nucleotide sequence ID" value="NZ_CP036526.1"/>
</dbReference>
<dbReference type="CDD" id="cd00187">
    <property type="entry name" value="TOP4c"/>
    <property type="match status" value="1"/>
</dbReference>
<dbReference type="InterPro" id="IPR013758">
    <property type="entry name" value="Topo_IIA_A/C_ab"/>
</dbReference>
<dbReference type="GO" id="GO:0003918">
    <property type="term" value="F:DNA topoisomerase type II (double strand cut, ATP-hydrolyzing) activity"/>
    <property type="evidence" value="ECO:0007669"/>
    <property type="project" value="UniProtKB-EC"/>
</dbReference>
<accession>A0A517P2T6</accession>
<dbReference type="GO" id="GO:0006265">
    <property type="term" value="P:DNA topological change"/>
    <property type="evidence" value="ECO:0007669"/>
    <property type="project" value="UniProtKB-UniRule"/>
</dbReference>
<gene>
    <name evidence="10" type="primary">gyrA_2</name>
    <name evidence="10" type="ORF">K239x_57030</name>
</gene>
<proteinExistence type="inferred from homology"/>
<dbReference type="Gene3D" id="3.30.1360.40">
    <property type="match status" value="1"/>
</dbReference>
<evidence type="ECO:0000313" key="10">
    <source>
        <dbReference type="EMBL" id="QDT13683.1"/>
    </source>
</evidence>
<dbReference type="SUPFAM" id="SSF101904">
    <property type="entry name" value="GyrA/ParC C-terminal domain-like"/>
    <property type="match status" value="1"/>
</dbReference>
<keyword evidence="6 7" id="KW-0413">Isomerase</keyword>
<dbReference type="GO" id="GO:0005524">
    <property type="term" value="F:ATP binding"/>
    <property type="evidence" value="ECO:0007669"/>
    <property type="project" value="InterPro"/>
</dbReference>
<keyword evidence="4 7" id="KW-0799">Topoisomerase</keyword>
<dbReference type="PANTHER" id="PTHR43493:SF5">
    <property type="entry name" value="DNA GYRASE SUBUNIT A, CHLOROPLASTIC_MITOCHONDRIAL"/>
    <property type="match status" value="1"/>
</dbReference>
<dbReference type="Proteomes" id="UP000319817">
    <property type="component" value="Chromosome"/>
</dbReference>
<dbReference type="SMART" id="SM00434">
    <property type="entry name" value="TOP4c"/>
    <property type="match status" value="1"/>
</dbReference>
<dbReference type="InterPro" id="IPR002205">
    <property type="entry name" value="Topo_IIA_dom_A"/>
</dbReference>
<dbReference type="Pfam" id="PF03989">
    <property type="entry name" value="DNA_gyraseA_C"/>
    <property type="match status" value="4"/>
</dbReference>
<dbReference type="EMBL" id="CP036526">
    <property type="protein sequence ID" value="QDT13683.1"/>
    <property type="molecule type" value="Genomic_DNA"/>
</dbReference>
<dbReference type="InterPro" id="IPR050220">
    <property type="entry name" value="Type_II_DNA_Topoisomerases"/>
</dbReference>
<evidence type="ECO:0000313" key="11">
    <source>
        <dbReference type="Proteomes" id="UP000319817"/>
    </source>
</evidence>
<dbReference type="SUPFAM" id="SSF56719">
    <property type="entry name" value="Type II DNA topoisomerase"/>
    <property type="match status" value="1"/>
</dbReference>
<dbReference type="InterPro" id="IPR013757">
    <property type="entry name" value="Topo_IIA_A_a_sf"/>
</dbReference>
<evidence type="ECO:0000256" key="5">
    <source>
        <dbReference type="ARBA" id="ARBA00023125"/>
    </source>
</evidence>
<dbReference type="PANTHER" id="PTHR43493">
    <property type="entry name" value="DNA GYRASE/TOPOISOMERASE SUBUNIT A"/>
    <property type="match status" value="1"/>
</dbReference>
<name>A0A517P2T6_9BACT</name>
<dbReference type="InterPro" id="IPR013760">
    <property type="entry name" value="Topo_IIA-like_dom_sf"/>
</dbReference>